<keyword evidence="6" id="KW-1185">Reference proteome</keyword>
<protein>
    <submittedName>
        <fullName evidence="5">TetM/TetW/TetO/TetS family tetracycline resistance ribosomal protection protein</fullName>
    </submittedName>
</protein>
<dbReference type="NCBIfam" id="TIGR00231">
    <property type="entry name" value="small_GTP"/>
    <property type="match status" value="1"/>
</dbReference>
<dbReference type="PANTHER" id="PTHR43261:SF1">
    <property type="entry name" value="RIBOSOME-RELEASING FACTOR 2, MITOCHONDRIAL"/>
    <property type="match status" value="1"/>
</dbReference>
<name>A0ABT0X3R0_9ACTN</name>
<keyword evidence="3" id="KW-0342">GTP-binding</keyword>
<dbReference type="PRINTS" id="PR00315">
    <property type="entry name" value="ELONGATNFCT"/>
</dbReference>
<dbReference type="PANTHER" id="PTHR43261">
    <property type="entry name" value="TRANSLATION ELONGATION FACTOR G-RELATED"/>
    <property type="match status" value="1"/>
</dbReference>
<keyword evidence="1" id="KW-0547">Nucleotide-binding</keyword>
<dbReference type="PROSITE" id="PS51722">
    <property type="entry name" value="G_TR_2"/>
    <property type="match status" value="1"/>
</dbReference>
<dbReference type="InterPro" id="IPR014721">
    <property type="entry name" value="Ribsml_uS5_D2-typ_fold_subgr"/>
</dbReference>
<dbReference type="PRINTS" id="PR01037">
    <property type="entry name" value="TCRTETOQM"/>
</dbReference>
<reference evidence="5" key="1">
    <citation type="journal article" date="2023" name="Int. J. Syst. Evol. Microbiol.">
        <title>Streptomyces meridianus sp. nov. isolated from brackish water of the Tagus estuary in Alcochete, Portugal.</title>
        <authorList>
            <person name="Santos J.D.N."/>
            <person name="Klimek D."/>
            <person name="Calusinska M."/>
            <person name="Lobo Da Cunha A."/>
            <person name="Catita J."/>
            <person name="Goncalves H."/>
            <person name="Gonzalez I."/>
            <person name="Reyes F."/>
            <person name="Lage O.M."/>
        </authorList>
    </citation>
    <scope>NUCLEOTIDE SEQUENCE</scope>
    <source>
        <strain evidence="5">MTZ3.1</strain>
    </source>
</reference>
<feature type="domain" description="Tr-type G" evidence="4">
    <location>
        <begin position="2"/>
        <end position="256"/>
    </location>
</feature>
<evidence type="ECO:0000259" key="4">
    <source>
        <dbReference type="PROSITE" id="PS51722"/>
    </source>
</evidence>
<dbReference type="InterPro" id="IPR035647">
    <property type="entry name" value="EFG_III/V"/>
</dbReference>
<dbReference type="InterPro" id="IPR005225">
    <property type="entry name" value="Small_GTP-bd"/>
</dbReference>
<dbReference type="SUPFAM" id="SSF54211">
    <property type="entry name" value="Ribosomal protein S5 domain 2-like"/>
    <property type="match status" value="1"/>
</dbReference>
<dbReference type="InterPro" id="IPR020568">
    <property type="entry name" value="Ribosomal_Su5_D2-typ_SF"/>
</dbReference>
<accession>A0ABT0X3R0</accession>
<dbReference type="Pfam" id="PF00679">
    <property type="entry name" value="EFG_C"/>
    <property type="match status" value="1"/>
</dbReference>
<organism evidence="5 6">
    <name type="scientific">Streptomyces meridianus</name>
    <dbReference type="NCBI Taxonomy" id="2938945"/>
    <lineage>
        <taxon>Bacteria</taxon>
        <taxon>Bacillati</taxon>
        <taxon>Actinomycetota</taxon>
        <taxon>Actinomycetes</taxon>
        <taxon>Kitasatosporales</taxon>
        <taxon>Streptomycetaceae</taxon>
        <taxon>Streptomyces</taxon>
    </lineage>
</organism>
<proteinExistence type="predicted"/>
<evidence type="ECO:0000313" key="5">
    <source>
        <dbReference type="EMBL" id="MCM2577168.1"/>
    </source>
</evidence>
<dbReference type="EMBL" id="JAMQGM010000016">
    <property type="protein sequence ID" value="MCM2577168.1"/>
    <property type="molecule type" value="Genomic_DNA"/>
</dbReference>
<dbReference type="InterPro" id="IPR000640">
    <property type="entry name" value="EFG_V-like"/>
</dbReference>
<dbReference type="InterPro" id="IPR009000">
    <property type="entry name" value="Transl_B-barrel_sf"/>
</dbReference>
<dbReference type="Gene3D" id="3.30.70.870">
    <property type="entry name" value="Elongation Factor G (Translational Gtpase), domain 3"/>
    <property type="match status" value="1"/>
</dbReference>
<dbReference type="Gene3D" id="3.30.230.10">
    <property type="match status" value="1"/>
</dbReference>
<evidence type="ECO:0000256" key="2">
    <source>
        <dbReference type="ARBA" id="ARBA00022917"/>
    </source>
</evidence>
<dbReference type="InterPro" id="IPR027417">
    <property type="entry name" value="P-loop_NTPase"/>
</dbReference>
<gene>
    <name evidence="5" type="ORF">M1E25_07355</name>
</gene>
<dbReference type="Proteomes" id="UP001167160">
    <property type="component" value="Unassembled WGS sequence"/>
</dbReference>
<evidence type="ECO:0000313" key="6">
    <source>
        <dbReference type="Proteomes" id="UP001167160"/>
    </source>
</evidence>
<dbReference type="Gene3D" id="2.40.30.10">
    <property type="entry name" value="Translation factors"/>
    <property type="match status" value="1"/>
</dbReference>
<dbReference type="InterPro" id="IPR000795">
    <property type="entry name" value="T_Tr_GTP-bd_dom"/>
</dbReference>
<dbReference type="InterPro" id="IPR005517">
    <property type="entry name" value="Transl_elong_EFG/EF2_IV"/>
</dbReference>
<dbReference type="PROSITE" id="PS00301">
    <property type="entry name" value="G_TR_1"/>
    <property type="match status" value="1"/>
</dbReference>
<evidence type="ECO:0000256" key="1">
    <source>
        <dbReference type="ARBA" id="ARBA00022741"/>
    </source>
</evidence>
<keyword evidence="2" id="KW-0648">Protein biosynthesis</keyword>
<dbReference type="SUPFAM" id="SSF50447">
    <property type="entry name" value="Translation proteins"/>
    <property type="match status" value="1"/>
</dbReference>
<dbReference type="SUPFAM" id="SSF52540">
    <property type="entry name" value="P-loop containing nucleoside triphosphate hydrolases"/>
    <property type="match status" value="1"/>
</dbReference>
<dbReference type="Pfam" id="PF00009">
    <property type="entry name" value="GTP_EFTU"/>
    <property type="match status" value="1"/>
</dbReference>
<dbReference type="RefSeq" id="WP_251411526.1">
    <property type="nucleotide sequence ID" value="NZ_JAMQGM010000016.1"/>
</dbReference>
<dbReference type="Gene3D" id="3.40.50.300">
    <property type="entry name" value="P-loop containing nucleotide triphosphate hydrolases"/>
    <property type="match status" value="1"/>
</dbReference>
<sequence length="684" mass="72588">MTRTLNLGILAHVDAGKTSLTERLLHTAGVIDEIGRVDDGSTQTDTLALERQRGITIKSAVVSFALGDLTVNLIDTPGHPDFIAEVERVLGVLDGAVLVVSAVEGVQAQTRTLMRTLRRLRIPTLLFVNKVDRPGADQETVLAGIGQKLIRAVVPMGGVTRPGTRTARVKPYGPADAAFTSRLADLLSEHDDALLAAFVEDESALSHRMLRDALAVQTGRALVHPVFFGSAVTGAGIDELVTGVRELLPAAQGDPDAPVSGTVFKVDRGSAGERLAYVRLFSGTVRVRDRLRFGGNGAAAETAGADGRTESTVTGISVFEGGSAVRGASVPAGRIALIRGLDGVRIGDAVGAPGTRAPGRCHFAPPTLESVVLPCRRADRGALHAALTVLAEQDPLIGLRQDGIRQELSVSLYGEVQKEVVQATLADDFGIDVTFRETTTIHRERVDGIGEAAESIGVEPNPFLATVGLRVGPAPAGTGVDFRPAVELGSMPSAFMKAVEETARETLHQGLHGWQVADCTVTLTHSGYWARQSHAHGTFDKSMSSTAGDFRHLTPLVLMDALRQAGTTVLEPVHRFRLEIPADTFGSVLPLLSRLGAVPDAPAVQGAVYALEGRIPAASVHGLEQRLPGLTRGEAVLECAFDRYRPVRGAVPVRERWDNDPLDRKAYLLRVVRRVAGHGRDGAS</sequence>
<evidence type="ECO:0000256" key="3">
    <source>
        <dbReference type="ARBA" id="ARBA00023134"/>
    </source>
</evidence>
<comment type="caution">
    <text evidence="5">The sequence shown here is derived from an EMBL/GenBank/DDBJ whole genome shotgun (WGS) entry which is preliminary data.</text>
</comment>
<dbReference type="SMART" id="SM00889">
    <property type="entry name" value="EFG_IV"/>
    <property type="match status" value="1"/>
</dbReference>
<dbReference type="InterPro" id="IPR031157">
    <property type="entry name" value="G_TR_CS"/>
</dbReference>
<dbReference type="Pfam" id="PF03764">
    <property type="entry name" value="EFG_IV"/>
    <property type="match status" value="1"/>
</dbReference>
<dbReference type="CDD" id="cd04168">
    <property type="entry name" value="TetM_like"/>
    <property type="match status" value="1"/>
</dbReference>
<dbReference type="SUPFAM" id="SSF54980">
    <property type="entry name" value="EF-G C-terminal domain-like"/>
    <property type="match status" value="2"/>
</dbReference>